<dbReference type="Proteomes" id="UP000010121">
    <property type="component" value="Unassembled WGS sequence"/>
</dbReference>
<dbReference type="EMBL" id="ACYY01000012">
    <property type="protein sequence ID" value="EEW25077.1"/>
    <property type="molecule type" value="Genomic_DNA"/>
</dbReference>
<organism evidence="2 3">
    <name type="scientific">Rhodobacter ferrooxidans</name>
    <dbReference type="NCBI Taxonomy" id="371731"/>
    <lineage>
        <taxon>Bacteria</taxon>
        <taxon>Pseudomonadati</taxon>
        <taxon>Pseudomonadota</taxon>
        <taxon>Alphaproteobacteria</taxon>
        <taxon>Rhodobacterales</taxon>
        <taxon>Rhodobacter group</taxon>
        <taxon>Rhodobacter</taxon>
    </lineage>
</organism>
<accession>C8S1X9</accession>
<feature type="transmembrane region" description="Helical" evidence="1">
    <location>
        <begin position="126"/>
        <end position="155"/>
    </location>
</feature>
<comment type="caution">
    <text evidence="2">The sequence shown here is derived from an EMBL/GenBank/DDBJ whole genome shotgun (WGS) entry which is preliminary data.</text>
</comment>
<proteinExistence type="predicted"/>
<dbReference type="Pfam" id="PF12679">
    <property type="entry name" value="ABC2_membrane_2"/>
    <property type="match status" value="1"/>
</dbReference>
<evidence type="ECO:0000256" key="1">
    <source>
        <dbReference type="SAM" id="Phobius"/>
    </source>
</evidence>
<name>C8S1X9_9RHOB</name>
<keyword evidence="1" id="KW-0812">Transmembrane</keyword>
<dbReference type="eggNOG" id="COG1277">
    <property type="taxonomic scope" value="Bacteria"/>
</dbReference>
<dbReference type="AlphaFoldDB" id="C8S1X9"/>
<feature type="transmembrane region" description="Helical" evidence="1">
    <location>
        <begin position="202"/>
        <end position="223"/>
    </location>
</feature>
<reference evidence="2 3" key="1">
    <citation type="submission" date="2009-08" db="EMBL/GenBank/DDBJ databases">
        <title>The draft genome of Rhodobacter sp. SW2.</title>
        <authorList>
            <consortium name="US DOE Joint Genome Institute (JGI-PGF)"/>
            <person name="Lucas S."/>
            <person name="Copeland A."/>
            <person name="Lapidus A."/>
            <person name="Glavina del Rio T."/>
            <person name="Tice H."/>
            <person name="Bruce D."/>
            <person name="Goodwin L."/>
            <person name="Pitluck S."/>
            <person name="Larimer F."/>
            <person name="Land M.L."/>
            <person name="Hauser L."/>
            <person name="Emerson D."/>
        </authorList>
    </citation>
    <scope>NUCLEOTIDE SEQUENCE [LARGE SCALE GENOMIC DNA]</scope>
    <source>
        <strain evidence="2 3">SW2</strain>
    </source>
</reference>
<dbReference type="PANTHER" id="PTHR43471">
    <property type="entry name" value="ABC TRANSPORTER PERMEASE"/>
    <property type="match status" value="1"/>
</dbReference>
<gene>
    <name evidence="2" type="ORF">Rsw2DRAFT_2057</name>
</gene>
<dbReference type="GO" id="GO:0005886">
    <property type="term" value="C:plasma membrane"/>
    <property type="evidence" value="ECO:0007669"/>
    <property type="project" value="UniProtKB-SubCell"/>
</dbReference>
<evidence type="ECO:0000313" key="3">
    <source>
        <dbReference type="Proteomes" id="UP000010121"/>
    </source>
</evidence>
<dbReference type="RefSeq" id="WP_008030664.1">
    <property type="nucleotide sequence ID" value="NZ_ACYY01000012.1"/>
</dbReference>
<keyword evidence="1" id="KW-1133">Transmembrane helix</keyword>
<feature type="transmembrane region" description="Helical" evidence="1">
    <location>
        <begin position="167"/>
        <end position="190"/>
    </location>
</feature>
<feature type="transmembrane region" description="Helical" evidence="1">
    <location>
        <begin position="85"/>
        <end position="105"/>
    </location>
</feature>
<dbReference type="STRING" id="371731.Rsw2DRAFT_2057"/>
<sequence length="314" mass="32683">MQGAPSPGWLIVRQSASFVLRERTVALLSLMFVVLVLISAWLGWSATSTVNRIYLDAAAFLKSAGQPVPTNPVLDISPLSLMRNMSVYVALIGALSAIVIGNRLVGLDRKAGVLPLIGIRPLGRDAYAAGKIAALIGLILALGAVAGVVAVATFLVLPAITLTGLQWAQLAGFMAVTTLYMGIFGLIGLAAGAAARSETVGLLVPVTLWLTLTFILPQLTANLNPTAAINPISALAIPPDTSFFHWAAIVLGPVSLADAYKFASAGLLDYLPQGIASPSFIPPVITLVLATGVAAAFAWRALTRLSMTEGEYNV</sequence>
<keyword evidence="1" id="KW-0472">Membrane</keyword>
<dbReference type="GO" id="GO:0140359">
    <property type="term" value="F:ABC-type transporter activity"/>
    <property type="evidence" value="ECO:0007669"/>
    <property type="project" value="InterPro"/>
</dbReference>
<protein>
    <submittedName>
        <fullName evidence="2">Uncharacterized protein</fullName>
    </submittedName>
</protein>
<evidence type="ECO:0000313" key="2">
    <source>
        <dbReference type="EMBL" id="EEW25077.1"/>
    </source>
</evidence>
<keyword evidence="3" id="KW-1185">Reference proteome</keyword>
<feature type="transmembrane region" description="Helical" evidence="1">
    <location>
        <begin position="280"/>
        <end position="302"/>
    </location>
</feature>
<feature type="transmembrane region" description="Helical" evidence="1">
    <location>
        <begin position="25"/>
        <end position="44"/>
    </location>
</feature>
<dbReference type="OrthoDB" id="7862629at2"/>